<dbReference type="InterPro" id="IPR004846">
    <property type="entry name" value="T2SS/T3SS_dom"/>
</dbReference>
<evidence type="ECO:0000313" key="7">
    <source>
        <dbReference type="Proteomes" id="UP000387223"/>
    </source>
</evidence>
<keyword evidence="2" id="KW-0732">Signal</keyword>
<protein>
    <submittedName>
        <fullName evidence="6">Type IVB pilus formation outer membrane protein, R64 PilN family</fullName>
    </submittedName>
</protein>
<evidence type="ECO:0000256" key="4">
    <source>
        <dbReference type="RuleBase" id="RU004003"/>
    </source>
</evidence>
<proteinExistence type="inferred from homology"/>
<dbReference type="GO" id="GO:0016020">
    <property type="term" value="C:membrane"/>
    <property type="evidence" value="ECO:0007669"/>
    <property type="project" value="UniProtKB-SubCell"/>
</dbReference>
<organism evidence="6 7">
    <name type="scientific">Marinobacter salsuginis</name>
    <dbReference type="NCBI Taxonomy" id="418719"/>
    <lineage>
        <taxon>Bacteria</taxon>
        <taxon>Pseudomonadati</taxon>
        <taxon>Pseudomonadota</taxon>
        <taxon>Gammaproteobacteria</taxon>
        <taxon>Pseudomonadales</taxon>
        <taxon>Marinobacteraceae</taxon>
        <taxon>Marinobacter</taxon>
    </lineage>
</organism>
<comment type="caution">
    <text evidence="6">The sequence shown here is derived from an EMBL/GenBank/DDBJ whole genome shotgun (WGS) entry which is preliminary data.</text>
</comment>
<comment type="subcellular location">
    <subcellularLocation>
        <location evidence="1">Membrane</location>
    </subcellularLocation>
</comment>
<evidence type="ECO:0000256" key="3">
    <source>
        <dbReference type="ARBA" id="ARBA00023136"/>
    </source>
</evidence>
<dbReference type="Proteomes" id="UP000387223">
    <property type="component" value="Unassembled WGS sequence"/>
</dbReference>
<evidence type="ECO:0000256" key="2">
    <source>
        <dbReference type="ARBA" id="ARBA00022729"/>
    </source>
</evidence>
<name>A0A5M3Q0X2_9GAMM</name>
<gene>
    <name evidence="6" type="ORF">MSSD14B_23590</name>
</gene>
<feature type="domain" description="Type II/III secretion system secretin-like" evidence="5">
    <location>
        <begin position="358"/>
        <end position="520"/>
    </location>
</feature>
<dbReference type="EMBL" id="BGZI01000015">
    <property type="protein sequence ID" value="GBO88691.1"/>
    <property type="molecule type" value="Genomic_DNA"/>
</dbReference>
<reference evidence="6 7" key="1">
    <citation type="journal article" date="2019" name="J. Gen. Appl. Microbiol.">
        <title>Aerobic degradation of cis-dichloroethene by the marine bacterium Marinobacter salsuginis strain 5N-3.</title>
        <authorList>
            <person name="Inoue Y."/>
            <person name="Fukunaga Y."/>
            <person name="Katsumata H."/>
            <person name="Ohji S."/>
            <person name="Hosoyama A."/>
            <person name="Mori K."/>
            <person name="Ando K."/>
        </authorList>
    </citation>
    <scope>NUCLEOTIDE SEQUENCE [LARGE SCALE GENOMIC DNA]</scope>
    <source>
        <strain evidence="6 7">NBRC 109114</strain>
    </source>
</reference>
<accession>A0A5M3Q0X2</accession>
<dbReference type="PANTHER" id="PTHR30332">
    <property type="entry name" value="PROBABLE GENERAL SECRETION PATHWAY PROTEIN D"/>
    <property type="match status" value="1"/>
</dbReference>
<dbReference type="Pfam" id="PF00263">
    <property type="entry name" value="Secretin"/>
    <property type="match status" value="1"/>
</dbReference>
<comment type="similarity">
    <text evidence="4">Belongs to the bacterial secretin family.</text>
</comment>
<dbReference type="GO" id="GO:0009306">
    <property type="term" value="P:protein secretion"/>
    <property type="evidence" value="ECO:0007669"/>
    <property type="project" value="InterPro"/>
</dbReference>
<dbReference type="InterPro" id="IPR050810">
    <property type="entry name" value="Bact_Secretion_Sys_Channel"/>
</dbReference>
<dbReference type="PROSITE" id="PS51257">
    <property type="entry name" value="PROKAR_LIPOPROTEIN"/>
    <property type="match status" value="1"/>
</dbReference>
<keyword evidence="3" id="KW-0472">Membrane</keyword>
<evidence type="ECO:0000259" key="5">
    <source>
        <dbReference type="Pfam" id="PF00263"/>
    </source>
</evidence>
<sequence>MMKQFPFIAALAATFLVGCSSLGVEDSRQQSAQDNAKRSAVEAEVAIDNAGAHRHREAFREVDRYWLGSPSEVELSDPVPEELERSLTYSSFSPMSIQEIAKLVTEVTGLQTRVAEDVIRPLPSGSAPQLDQNGAPIMASRWSEDVELMGTGRERITFDVDGTVEDLLNLVSSRFNIAWRVDDGVVIFHRYVTKSFALNIIDERLETTTESGESSQETGGTESVNSEIAKNVYSDVMDLMAGLMSDAGVITRSPSTSSFTVTDTKDVIDAISREVERVNEDLTRQVALNVRIYSISDVDNEEFEFSLDLLYTGMESSAQIQKISDPIGDIAGINFNGAYLMGNWAGSNINYDNVALKENVAIVTRATNITTNNRTVPLETARITNYISSVTTSRSDLSGGIDTEIEQDKVVTGLNMQVTPKILADDRILVHYSINITDLVSLFERQINEASVQQPDITRRKIINQAIMRSGSTLVLTGLHVKNDEYKDSGSFWPNFKLFGGSRRDNANREMAVIMITPVLLGNSVGEPRA</sequence>
<evidence type="ECO:0000256" key="1">
    <source>
        <dbReference type="ARBA" id="ARBA00004370"/>
    </source>
</evidence>
<evidence type="ECO:0000313" key="6">
    <source>
        <dbReference type="EMBL" id="GBO88691.1"/>
    </source>
</evidence>
<dbReference type="PANTHER" id="PTHR30332:SF24">
    <property type="entry name" value="SECRETIN GSPD-RELATED"/>
    <property type="match status" value="1"/>
</dbReference>
<dbReference type="RefSeq" id="WP_136629895.1">
    <property type="nucleotide sequence ID" value="NZ_BGZI01000015.1"/>
</dbReference>
<dbReference type="AlphaFoldDB" id="A0A5M3Q0X2"/>